<sequence length="417" mass="44338">MLGAARIRQIAGKVAAVARPAGCACLILVMLAPAARSNPAAGPATDQVLVAVAARVVGDENRVRVVLEFQQEPVFAIRYLTAPDRAVIELPETVFAFEKSALTGRGLVSEVRYGAAGAGRARIVLDLSKPARLELAQTAEEASGALHRLVFDAVTVDEGVFQDQVAETVWTPLDGGEIEQVRAGDASDTLNIVIDPGHGGIDGGAEGPAGTMEKNVTLAFAEAFKEALEAEGGIRASLTRTEDKFLSLSARVRMARDADADLLLSLHADSIRIKSLRGATVYTLSDKASDAMAQALADQENAAEEIVGAKLDGAAEGVAAILVDLARTETRVFSTGLAQQVINSFEGQVRLINNPHRHAGFRVLQAPDVPSVLVELGYLSNRDDEEMLNDEDWQKKTAELLAQSVVKYRQTILAGRK</sequence>
<dbReference type="Proteomes" id="UP000004291">
    <property type="component" value="Chromosome"/>
</dbReference>
<dbReference type="EC" id="3.5.1.28" evidence="2"/>
<evidence type="ECO:0000259" key="4">
    <source>
        <dbReference type="SMART" id="SM00646"/>
    </source>
</evidence>
<evidence type="ECO:0000256" key="1">
    <source>
        <dbReference type="ARBA" id="ARBA00001561"/>
    </source>
</evidence>
<dbReference type="SUPFAM" id="SSF53187">
    <property type="entry name" value="Zn-dependent exopeptidases"/>
    <property type="match status" value="1"/>
</dbReference>
<gene>
    <name evidence="5" type="ORF">HPDFL43_06385</name>
</gene>
<dbReference type="Pfam" id="PF11741">
    <property type="entry name" value="AMIN"/>
    <property type="match status" value="1"/>
</dbReference>
<dbReference type="InterPro" id="IPR050695">
    <property type="entry name" value="N-acetylmuramoyl_amidase_3"/>
</dbReference>
<dbReference type="CDD" id="cd02696">
    <property type="entry name" value="MurNAc-LAA"/>
    <property type="match status" value="1"/>
</dbReference>
<dbReference type="Pfam" id="PF01520">
    <property type="entry name" value="Amidase_3"/>
    <property type="match status" value="1"/>
</dbReference>
<dbReference type="Gene3D" id="2.60.40.3500">
    <property type="match status" value="1"/>
</dbReference>
<dbReference type="PANTHER" id="PTHR30404">
    <property type="entry name" value="N-ACETYLMURAMOYL-L-ALANINE AMIDASE"/>
    <property type="match status" value="1"/>
</dbReference>
<dbReference type="SMART" id="SM00646">
    <property type="entry name" value="Ami_3"/>
    <property type="match status" value="1"/>
</dbReference>
<dbReference type="AlphaFoldDB" id="A9D588"/>
<dbReference type="EMBL" id="ABIA03000002">
    <property type="protein sequence ID" value="EDQ34060.2"/>
    <property type="molecule type" value="Genomic_DNA"/>
</dbReference>
<reference evidence="5 6" key="1">
    <citation type="submission" date="2007-10" db="EMBL/GenBank/DDBJ databases">
        <authorList>
            <person name="Wagner-Dobler I."/>
            <person name="Ferriera S."/>
            <person name="Johnson J."/>
            <person name="Kravitz S."/>
            <person name="Beeson K."/>
            <person name="Sutton G."/>
            <person name="Rogers Y.-H."/>
            <person name="Friedman R."/>
            <person name="Frazier M."/>
            <person name="Venter J.C."/>
        </authorList>
    </citation>
    <scope>NUCLEOTIDE SEQUENCE [LARGE SCALE GENOMIC DNA]</scope>
    <source>
        <strain evidence="5 6">DFL-43</strain>
    </source>
</reference>
<feature type="domain" description="MurNAc-LAA" evidence="4">
    <location>
        <begin position="252"/>
        <end position="406"/>
    </location>
</feature>
<dbReference type="PANTHER" id="PTHR30404:SF0">
    <property type="entry name" value="N-ACETYLMURAMOYL-L-ALANINE AMIDASE AMIC"/>
    <property type="match status" value="1"/>
</dbReference>
<reference evidence="5 6" key="2">
    <citation type="submission" date="2012-06" db="EMBL/GenBank/DDBJ databases">
        <authorList>
            <person name="Fiebig A."/>
        </authorList>
    </citation>
    <scope>NUCLEOTIDE SEQUENCE [LARGE SCALE GENOMIC DNA]</scope>
    <source>
        <strain evidence="5 6">DFL-43</strain>
    </source>
</reference>
<name>A9D588_HOEPD</name>
<comment type="caution">
    <text evidence="5">The sequence shown here is derived from an EMBL/GenBank/DDBJ whole genome shotgun (WGS) entry which is preliminary data.</text>
</comment>
<accession>A9D588</accession>
<dbReference type="InterPro" id="IPR002508">
    <property type="entry name" value="MurNAc-LAA_cat"/>
</dbReference>
<evidence type="ECO:0000313" key="6">
    <source>
        <dbReference type="Proteomes" id="UP000004291"/>
    </source>
</evidence>
<dbReference type="Gene3D" id="3.40.630.40">
    <property type="entry name" value="Zn-dependent exopeptidases"/>
    <property type="match status" value="1"/>
</dbReference>
<dbReference type="eggNOG" id="COG0860">
    <property type="taxonomic scope" value="Bacteria"/>
</dbReference>
<dbReference type="GO" id="GO:0030288">
    <property type="term" value="C:outer membrane-bounded periplasmic space"/>
    <property type="evidence" value="ECO:0007669"/>
    <property type="project" value="TreeGrafter"/>
</dbReference>
<dbReference type="InterPro" id="IPR021731">
    <property type="entry name" value="AMIN_dom"/>
</dbReference>
<dbReference type="GO" id="GO:0009253">
    <property type="term" value="P:peptidoglycan catabolic process"/>
    <property type="evidence" value="ECO:0007669"/>
    <property type="project" value="InterPro"/>
</dbReference>
<comment type="catalytic activity">
    <reaction evidence="1">
        <text>Hydrolyzes the link between N-acetylmuramoyl residues and L-amino acid residues in certain cell-wall glycopeptides.</text>
        <dbReference type="EC" id="3.5.1.28"/>
    </reaction>
</comment>
<dbReference type="STRING" id="411684.HPDFL43_06385"/>
<evidence type="ECO:0000256" key="2">
    <source>
        <dbReference type="ARBA" id="ARBA00011901"/>
    </source>
</evidence>
<evidence type="ECO:0000256" key="3">
    <source>
        <dbReference type="ARBA" id="ARBA00022801"/>
    </source>
</evidence>
<proteinExistence type="predicted"/>
<dbReference type="GO" id="GO:0008745">
    <property type="term" value="F:N-acetylmuramoyl-L-alanine amidase activity"/>
    <property type="evidence" value="ECO:0007669"/>
    <property type="project" value="UniProtKB-EC"/>
</dbReference>
<protein>
    <recommendedName>
        <fullName evidence="2">N-acetylmuramoyl-L-alanine amidase</fullName>
        <ecNumber evidence="2">3.5.1.28</ecNumber>
    </recommendedName>
</protein>
<keyword evidence="6" id="KW-1185">Reference proteome</keyword>
<dbReference type="HOGENOM" id="CLU_014322_2_1_5"/>
<keyword evidence="3 5" id="KW-0378">Hydrolase</keyword>
<organism evidence="5 6">
    <name type="scientific">Hoeflea phototrophica (strain DSM 17068 / NCIMB 14078 / DFL-43)</name>
    <dbReference type="NCBI Taxonomy" id="411684"/>
    <lineage>
        <taxon>Bacteria</taxon>
        <taxon>Pseudomonadati</taxon>
        <taxon>Pseudomonadota</taxon>
        <taxon>Alphaproteobacteria</taxon>
        <taxon>Hyphomicrobiales</taxon>
        <taxon>Rhizobiaceae</taxon>
        <taxon>Hoeflea</taxon>
    </lineage>
</organism>
<evidence type="ECO:0000313" key="5">
    <source>
        <dbReference type="EMBL" id="EDQ34060.2"/>
    </source>
</evidence>